<accession>A0A1E1MSY0</accession>
<dbReference type="AlphaFoldDB" id="A0A1E1MSY0"/>
<dbReference type="InterPro" id="IPR010730">
    <property type="entry name" value="HET"/>
</dbReference>
<feature type="region of interest" description="Disordered" evidence="1">
    <location>
        <begin position="261"/>
        <end position="306"/>
    </location>
</feature>
<protein>
    <recommendedName>
        <fullName evidence="2">Heterokaryon incompatibility domain-containing protein</fullName>
    </recommendedName>
</protein>
<evidence type="ECO:0000259" key="2">
    <source>
        <dbReference type="Pfam" id="PF06985"/>
    </source>
</evidence>
<feature type="compositionally biased region" description="Low complexity" evidence="1">
    <location>
        <begin position="265"/>
        <end position="275"/>
    </location>
</feature>
<dbReference type="PANTHER" id="PTHR33112">
    <property type="entry name" value="DOMAIN PROTEIN, PUTATIVE-RELATED"/>
    <property type="match status" value="1"/>
</dbReference>
<feature type="region of interest" description="Disordered" evidence="1">
    <location>
        <begin position="1"/>
        <end position="66"/>
    </location>
</feature>
<dbReference type="EMBL" id="FJVC01000553">
    <property type="protein sequence ID" value="CZT52160.1"/>
    <property type="molecule type" value="Genomic_DNA"/>
</dbReference>
<evidence type="ECO:0000313" key="4">
    <source>
        <dbReference type="Proteomes" id="UP000177625"/>
    </source>
</evidence>
<evidence type="ECO:0000256" key="1">
    <source>
        <dbReference type="SAM" id="MobiDB-lite"/>
    </source>
</evidence>
<reference evidence="4" key="1">
    <citation type="submission" date="2016-03" db="EMBL/GenBank/DDBJ databases">
        <authorList>
            <person name="Guldener U."/>
        </authorList>
    </citation>
    <scope>NUCLEOTIDE SEQUENCE [LARGE SCALE GENOMIC DNA]</scope>
</reference>
<gene>
    <name evidence="3" type="ORF">RSE6_13424</name>
</gene>
<feature type="compositionally biased region" description="Polar residues" evidence="1">
    <location>
        <begin position="19"/>
        <end position="28"/>
    </location>
</feature>
<evidence type="ECO:0000313" key="3">
    <source>
        <dbReference type="EMBL" id="CZT52160.1"/>
    </source>
</evidence>
<feature type="compositionally biased region" description="Polar residues" evidence="1">
    <location>
        <begin position="294"/>
        <end position="306"/>
    </location>
</feature>
<dbReference type="Pfam" id="PF06985">
    <property type="entry name" value="HET"/>
    <property type="match status" value="1"/>
</dbReference>
<proteinExistence type="predicted"/>
<feature type="domain" description="Heterokaryon incompatibility" evidence="2">
    <location>
        <begin position="474"/>
        <end position="625"/>
    </location>
</feature>
<keyword evidence="4" id="KW-1185">Reference proteome</keyword>
<feature type="compositionally biased region" description="Basic and acidic residues" evidence="1">
    <location>
        <begin position="284"/>
        <end position="293"/>
    </location>
</feature>
<dbReference type="PANTHER" id="PTHR33112:SF16">
    <property type="entry name" value="HETEROKARYON INCOMPATIBILITY DOMAIN-CONTAINING PROTEIN"/>
    <property type="match status" value="1"/>
</dbReference>
<feature type="compositionally biased region" description="Low complexity" evidence="1">
    <location>
        <begin position="42"/>
        <end position="51"/>
    </location>
</feature>
<feature type="compositionally biased region" description="Basic and acidic residues" evidence="1">
    <location>
        <begin position="31"/>
        <end position="41"/>
    </location>
</feature>
<sequence>MDAIAETEINDAFDEHTNTPDLQNSDPSKQAAEEENSKSDADSSSDSSDSAFVFDERAVDEDSDADSDVDARELIKSLVEEVGEDIFSQVSEIDSSICAPCVNIVCAFSDQAELNPIRTKVKASAATLLHHRSMKALLECSSTCKMCLLILHPLSVNGSDVRVLAQKLSDNEEVLVKLLERDKEEFEKTVVKPERYNWRRRVWRLTVASTKAWFEKEHGQTGVVWYEGAKGPAGVHLSSARVEILLTWARSMKVDGKDVDVDALSSSSSSSSSKSGNGSLDPSADAHEPEKESMSASKTASNSPEATQTFDMLEDTSDAPPKPNYLAAITDSIESAHMLELLATARSLEKRYRLHSRGYQLREVRGYKGQIVELQVVYGTERYPARVFSTQGDNISDEKYLGRPVYRNAKSPETLALMSKWFKNCFHNHAECRWSSNASELDPILPSRVVDVGPATSEDFLPRLLSPGSQRGKWAALSHRWGHANILKTMSNNVQEIEAGIDISKLPATFRDAIFLTRHLGLRYLWIDSLCIIQDSPSDWLKEAASMPNIYRNSFITIAAAATENSTGGIFVDRSWLPTSKPCTIPVQIRSGSEHGTLHFDVPFDTNLHGNETNYLSSRAWCIQESLLSHRLLMFDTLQMSYTCVRQGFVESRQTPFAISREERNKFLEKFQHRSSNDLRTHQDDLSPSILRSMIITWYDILYDYTRRDLTFSNDRLVAISGIAAVVGSSIRDDYFAGLWRRDVPRALLWSPFEEETLPNAPHVSRRPPLYRAPSWSWASVDSPISCFLCRERMPDPPIATVLEVNTTLVGSDMYGQVSAGFLMIKAPLRRAVVGETSQVWPQQPLLKLDGWEEGDITHAIFDLTVHDMEEGSKCWCLLITDVYGLILVEREERVESIAENWGGGKESVFERIGICHSRTTEVVRSVYFENTDFRTVVIV</sequence>
<organism evidence="3 4">
    <name type="scientific">Rhynchosporium secalis</name>
    <name type="common">Barley scald fungus</name>
    <dbReference type="NCBI Taxonomy" id="38038"/>
    <lineage>
        <taxon>Eukaryota</taxon>
        <taxon>Fungi</taxon>
        <taxon>Dikarya</taxon>
        <taxon>Ascomycota</taxon>
        <taxon>Pezizomycotina</taxon>
        <taxon>Leotiomycetes</taxon>
        <taxon>Helotiales</taxon>
        <taxon>Ploettnerulaceae</taxon>
        <taxon>Rhynchosporium</taxon>
    </lineage>
</organism>
<dbReference type="Proteomes" id="UP000177625">
    <property type="component" value="Unassembled WGS sequence"/>
</dbReference>
<name>A0A1E1MSY0_RHYSE</name>